<comment type="caution">
    <text evidence="1">Lacks conserved residue(s) required for the propagation of feature annotation.</text>
</comment>
<dbReference type="Gene3D" id="3.40.50.360">
    <property type="match status" value="1"/>
</dbReference>
<evidence type="ECO:0000259" key="3">
    <source>
        <dbReference type="PROSITE" id="PS51379"/>
    </source>
</evidence>
<dbReference type="SUPFAM" id="SSF52218">
    <property type="entry name" value="Flavoproteins"/>
    <property type="match status" value="1"/>
</dbReference>
<protein>
    <submittedName>
        <fullName evidence="5">EFR1 family ferrodoxin</fullName>
    </submittedName>
</protein>
<dbReference type="Gene3D" id="3.30.70.20">
    <property type="match status" value="1"/>
</dbReference>
<evidence type="ECO:0000313" key="5">
    <source>
        <dbReference type="EMBL" id="MFC1853257.1"/>
    </source>
</evidence>
<dbReference type="PROSITE" id="PS51686">
    <property type="entry name" value="SAM_MT_RSMB_NOP"/>
    <property type="match status" value="1"/>
</dbReference>
<feature type="domain" description="4Fe-4S ferredoxin-type" evidence="3">
    <location>
        <begin position="233"/>
        <end position="262"/>
    </location>
</feature>
<dbReference type="InterPro" id="IPR047964">
    <property type="entry name" value="EFR1-like"/>
</dbReference>
<dbReference type="NCBIfam" id="NF038196">
    <property type="entry name" value="ferrodoxin_EFR1"/>
    <property type="match status" value="1"/>
</dbReference>
<keyword evidence="1" id="KW-0489">Methyltransferase</keyword>
<accession>A0ABV6Z489</accession>
<keyword evidence="1" id="KW-0949">S-adenosyl-L-methionine</keyword>
<reference evidence="5 6" key="1">
    <citation type="submission" date="2024-09" db="EMBL/GenBank/DDBJ databases">
        <title>Laminarin stimulates single cell rates of sulfate reduction while oxygen inhibits transcriptomic activity in coastal marine sediment.</title>
        <authorList>
            <person name="Lindsay M."/>
            <person name="Orcutt B."/>
            <person name="Emerson D."/>
            <person name="Stepanauskas R."/>
            <person name="D'Angelo T."/>
        </authorList>
    </citation>
    <scope>NUCLEOTIDE SEQUENCE [LARGE SCALE GENOMIC DNA]</scope>
    <source>
        <strain evidence="5">SAG AM-311-K15</strain>
    </source>
</reference>
<dbReference type="SUPFAM" id="SSF54862">
    <property type="entry name" value="4Fe-4S ferredoxins"/>
    <property type="match status" value="1"/>
</dbReference>
<keyword evidence="1" id="KW-0808">Transferase</keyword>
<comment type="similarity">
    <text evidence="1">Belongs to the class I-like SAM-binding methyltransferase superfamily. RsmB/NOP family.</text>
</comment>
<dbReference type="EMBL" id="JBHPBY010000457">
    <property type="protein sequence ID" value="MFC1853257.1"/>
    <property type="molecule type" value="Genomic_DNA"/>
</dbReference>
<comment type="caution">
    <text evidence="5">The sequence shown here is derived from an EMBL/GenBank/DDBJ whole genome shotgun (WGS) entry which is preliminary data.</text>
</comment>
<feature type="active site" description="Nucleophile" evidence="1">
    <location>
        <position position="11"/>
    </location>
</feature>
<evidence type="ECO:0000259" key="4">
    <source>
        <dbReference type="PROSITE" id="PS51686"/>
    </source>
</evidence>
<name>A0ABV6Z489_UNCC1</name>
<proteinExistence type="inferred from homology"/>
<organism evidence="5 6">
    <name type="scientific">candidate division CSSED10-310 bacterium</name>
    <dbReference type="NCBI Taxonomy" id="2855610"/>
    <lineage>
        <taxon>Bacteria</taxon>
        <taxon>Bacteria division CSSED10-310</taxon>
    </lineage>
</organism>
<gene>
    <name evidence="5" type="ORF">ACFL27_23920</name>
</gene>
<feature type="domain" description="4Fe-4S ferredoxin-type" evidence="3">
    <location>
        <begin position="203"/>
        <end position="232"/>
    </location>
</feature>
<dbReference type="InterPro" id="IPR017896">
    <property type="entry name" value="4Fe4S_Fe-S-bd"/>
</dbReference>
<dbReference type="InterPro" id="IPR029039">
    <property type="entry name" value="Flavoprotein-like_sf"/>
</dbReference>
<dbReference type="Proteomes" id="UP001594351">
    <property type="component" value="Unassembled WGS sequence"/>
</dbReference>
<evidence type="ECO:0000259" key="2">
    <source>
        <dbReference type="PROSITE" id="PS50902"/>
    </source>
</evidence>
<evidence type="ECO:0000313" key="6">
    <source>
        <dbReference type="Proteomes" id="UP001594351"/>
    </source>
</evidence>
<dbReference type="Pfam" id="PF00258">
    <property type="entry name" value="Flavodoxin_1"/>
    <property type="match status" value="1"/>
</dbReference>
<dbReference type="InterPro" id="IPR001678">
    <property type="entry name" value="MeTrfase_RsmB-F_NOP2_dom"/>
</dbReference>
<sequence>MNKALIIYYTCSGNTREMANITAKILRESDWEVRVYNLRTYKPERISFEPQLLIVGVPVHYWEMPDAAVKMIRDLPQFKNTAGFVFSTFGKCVCNSVPFQLAQELQAKGVNVLGGAQIVMPHSSRLDEHTRIGDIEPSFGQGEPSADIVRQYGIALRDITHKINEGPVAALDVTKLKALHTRNAVANVMNVFMTTGMRRDFMPYVQRNVEKCIQCKKCVSHCDYQALKLSGQKEFSLLKKRCKKCYTCIEVCKQNALYTNWKQVIFWTRFIHPFSKNTDTIVIQ</sequence>
<dbReference type="InterPro" id="IPR008254">
    <property type="entry name" value="Flavodoxin/NO_synth"/>
</dbReference>
<dbReference type="PROSITE" id="PS51379">
    <property type="entry name" value="4FE4S_FER_2"/>
    <property type="match status" value="2"/>
</dbReference>
<evidence type="ECO:0000256" key="1">
    <source>
        <dbReference type="PROSITE-ProRule" id="PRU01023"/>
    </source>
</evidence>
<feature type="domain" description="SAM-dependent MTase RsmB/NOP-type" evidence="4">
    <location>
        <begin position="1"/>
        <end position="92"/>
    </location>
</feature>
<keyword evidence="6" id="KW-1185">Reference proteome</keyword>
<keyword evidence="1" id="KW-0694">RNA-binding</keyword>
<dbReference type="PROSITE" id="PS50902">
    <property type="entry name" value="FLAVODOXIN_LIKE"/>
    <property type="match status" value="1"/>
</dbReference>
<feature type="domain" description="Flavodoxin-like" evidence="2">
    <location>
        <begin position="4"/>
        <end position="140"/>
    </location>
</feature>
<dbReference type="Pfam" id="PF13187">
    <property type="entry name" value="Fer4_9"/>
    <property type="match status" value="1"/>
</dbReference>